<reference evidence="4" key="3">
    <citation type="submission" date="2025-09" db="UniProtKB">
        <authorList>
            <consortium name="Ensembl"/>
        </authorList>
    </citation>
    <scope>IDENTIFICATION</scope>
</reference>
<dbReference type="InterPro" id="IPR016197">
    <property type="entry name" value="Chromo-like_dom_sf"/>
</dbReference>
<dbReference type="GO" id="GO:0005634">
    <property type="term" value="C:nucleus"/>
    <property type="evidence" value="ECO:0007669"/>
    <property type="project" value="UniProtKB-SubCell"/>
</dbReference>
<organism evidence="4 5">
    <name type="scientific">Gasterosteus aculeatus aculeatus</name>
    <name type="common">three-spined stickleback</name>
    <dbReference type="NCBI Taxonomy" id="481459"/>
    <lineage>
        <taxon>Eukaryota</taxon>
        <taxon>Metazoa</taxon>
        <taxon>Chordata</taxon>
        <taxon>Craniata</taxon>
        <taxon>Vertebrata</taxon>
        <taxon>Euteleostomi</taxon>
        <taxon>Actinopterygii</taxon>
        <taxon>Neopterygii</taxon>
        <taxon>Teleostei</taxon>
        <taxon>Neoteleostei</taxon>
        <taxon>Acanthomorphata</taxon>
        <taxon>Eupercaria</taxon>
        <taxon>Perciformes</taxon>
        <taxon>Cottioidei</taxon>
        <taxon>Gasterosteales</taxon>
        <taxon>Gasterosteidae</taxon>
        <taxon>Gasterosteus</taxon>
    </lineage>
</organism>
<dbReference type="SMART" id="SM00298">
    <property type="entry name" value="CHROMO"/>
    <property type="match status" value="1"/>
</dbReference>
<dbReference type="Ensembl" id="ENSGACT00000078679.1">
    <property type="protein sequence ID" value="ENSGACP00000063385.1"/>
    <property type="gene ID" value="ENSGACG00000034542.1"/>
</dbReference>
<comment type="subcellular location">
    <subcellularLocation>
        <location evidence="1">Nucleus</location>
    </subcellularLocation>
</comment>
<proteinExistence type="predicted"/>
<dbReference type="Pfam" id="PF00385">
    <property type="entry name" value="Chromo"/>
    <property type="match status" value="1"/>
</dbReference>
<dbReference type="InterPro" id="IPR000953">
    <property type="entry name" value="Chromo/chromo_shadow_dom"/>
</dbReference>
<dbReference type="PROSITE" id="PS50013">
    <property type="entry name" value="CHROMO_2"/>
    <property type="match status" value="1"/>
</dbReference>
<evidence type="ECO:0000313" key="5">
    <source>
        <dbReference type="Proteomes" id="UP000007635"/>
    </source>
</evidence>
<dbReference type="GeneTree" id="ENSGT01120000272038"/>
<dbReference type="InterPro" id="IPR056924">
    <property type="entry name" value="SH3_Tf2-1"/>
</dbReference>
<dbReference type="InterPro" id="IPR023780">
    <property type="entry name" value="Chromo_domain"/>
</dbReference>
<evidence type="ECO:0000313" key="4">
    <source>
        <dbReference type="Ensembl" id="ENSGACP00000063385.1"/>
    </source>
</evidence>
<sequence>IAVPSVQAHFRRCHRTWHQARAALLRASGQYQAQANRRRSPAPHYKVGDKVWLATRDIPLRTESKKLNPKYIGPFKVERVINPAVVRLRLPKSLKVHPAFHVSRIKPVLLSPLLPPPSRPPPPRMIDGGPAYTVRRIMDSRRRGRGFQYLVDWRGYGPEARCWVPRRQILDADLLRVFHQRHPGAPGGPPGGVRRRGGTVTTPAP</sequence>
<dbReference type="SUPFAM" id="SSF54160">
    <property type="entry name" value="Chromo domain-like"/>
    <property type="match status" value="1"/>
</dbReference>
<dbReference type="Proteomes" id="UP000007635">
    <property type="component" value="Chromosome XX"/>
</dbReference>
<evidence type="ECO:0000259" key="3">
    <source>
        <dbReference type="PROSITE" id="PS50013"/>
    </source>
</evidence>
<accession>A0AAQ4RIN4</accession>
<evidence type="ECO:0000256" key="1">
    <source>
        <dbReference type="ARBA" id="ARBA00004123"/>
    </source>
</evidence>
<keyword evidence="5" id="KW-1185">Reference proteome</keyword>
<feature type="region of interest" description="Disordered" evidence="2">
    <location>
        <begin position="180"/>
        <end position="205"/>
    </location>
</feature>
<name>A0AAQ4RIN4_GASAC</name>
<reference evidence="4" key="2">
    <citation type="submission" date="2025-08" db="UniProtKB">
        <authorList>
            <consortium name="Ensembl"/>
        </authorList>
    </citation>
    <scope>IDENTIFICATION</scope>
</reference>
<feature type="domain" description="Chromo" evidence="3">
    <location>
        <begin position="132"/>
        <end position="190"/>
    </location>
</feature>
<reference evidence="4 5" key="1">
    <citation type="journal article" date="2021" name="G3 (Bethesda)">
        <title>Improved contiguity of the threespine stickleback genome using long-read sequencing.</title>
        <authorList>
            <person name="Nath S."/>
            <person name="Shaw D.E."/>
            <person name="White M.A."/>
        </authorList>
    </citation>
    <scope>NUCLEOTIDE SEQUENCE [LARGE SCALE GENOMIC DNA]</scope>
    <source>
        <strain evidence="4 5">Lake Benthic</strain>
    </source>
</reference>
<protein>
    <recommendedName>
        <fullName evidence="3">Chromo domain-containing protein</fullName>
    </recommendedName>
</protein>
<dbReference type="Gene3D" id="2.40.50.40">
    <property type="match status" value="1"/>
</dbReference>
<evidence type="ECO:0000256" key="2">
    <source>
        <dbReference type="SAM" id="MobiDB-lite"/>
    </source>
</evidence>
<dbReference type="Pfam" id="PF24626">
    <property type="entry name" value="SH3_Tf2-1"/>
    <property type="match status" value="1"/>
</dbReference>
<dbReference type="AlphaFoldDB" id="A0AAQ4RIN4"/>